<evidence type="ECO:0000256" key="1">
    <source>
        <dbReference type="SAM" id="Coils"/>
    </source>
</evidence>
<proteinExistence type="predicted"/>
<sequence>MKISKITLYNFRIYKGLNDIDFSPSSEGNISIIAGKNGFGKTTLLTSLLWAFYGKLMGQVENKYRLDIKYSGGYQPFLESLLNREIENQSDESKKVFYVDIKLEELAIPSLPCNSISIRRSYNLENNSEKLSILIDGIENELTKEVGYDLFINDFILPREIAKFFFFDAEKIVSLAEAKSKEELRSLNRAYSEVLGIKKYEELKKNLVSLSSKLLRKGISEIEKNQLDELLERERESSKLLEFNSEQQQINIEELSSLKAKSNSIQEKLIREGNTITLDELILLKQEQNTLKKESDQIKAELSSLLELAPLVIAGKKLVQLKNQLENEHENSSIPNGLLNKELILFSKEITEKFQKSDLSNTSIIEKIIKESLKTRFENESNPIEVLIAIGEEGYRDFQALYLNLKSSFSSQLKSIVQQEKNNRVLFFRVSSKIKQAEARKDNHLAKKFRDEKAQIEKMIEELKTKENSLLIEQGALSAKNNSDKKLVSELETKFKLVDSDNKKYQTTENLLERINSLILKIKQEKKYALQKALKLSLNKLMHKDNFINEVKIQIDEDIMNIDLYDSNKQIIRKETLSKGEQQLYATALLKALVDESGITFPVFIDSPLQKFDKYHSKSIIEEFYPVISNQVVLLPLLEKELSKREYDLLKPNLHKSFLIDNLDHNASKILEADLEEVFDELNSEAYV</sequence>
<dbReference type="Pfam" id="PF13476">
    <property type="entry name" value="AAA_23"/>
    <property type="match status" value="1"/>
</dbReference>
<dbReference type="PANTHER" id="PTHR32114">
    <property type="entry name" value="ABC TRANSPORTER ABCH.3"/>
    <property type="match status" value="1"/>
</dbReference>
<dbReference type="SUPFAM" id="SSF52540">
    <property type="entry name" value="P-loop containing nucleoside triphosphate hydrolases"/>
    <property type="match status" value="2"/>
</dbReference>
<dbReference type="KEGG" id="kan:IMCC3317_21140"/>
<dbReference type="Proteomes" id="UP000464657">
    <property type="component" value="Chromosome"/>
</dbReference>
<keyword evidence="4" id="KW-1185">Reference proteome</keyword>
<accession>A0A7L4ZLC6</accession>
<reference evidence="3 4" key="1">
    <citation type="journal article" date="2013" name="Int. J. Syst. Evol. Microbiol.">
        <title>Kordia antarctica sp. nov., isolated from Antarctic seawater.</title>
        <authorList>
            <person name="Baek K."/>
            <person name="Choi A."/>
            <person name="Kang I."/>
            <person name="Lee K."/>
            <person name="Cho J.C."/>
        </authorList>
    </citation>
    <scope>NUCLEOTIDE SEQUENCE [LARGE SCALE GENOMIC DNA]</scope>
    <source>
        <strain evidence="3 4">IMCC3317</strain>
    </source>
</reference>
<protein>
    <recommendedName>
        <fullName evidence="2">Rad50/SbcC-type AAA domain-containing protein</fullName>
    </recommendedName>
</protein>
<dbReference type="GO" id="GO:0006302">
    <property type="term" value="P:double-strand break repair"/>
    <property type="evidence" value="ECO:0007669"/>
    <property type="project" value="InterPro"/>
</dbReference>
<dbReference type="RefSeq" id="WP_160129421.1">
    <property type="nucleotide sequence ID" value="NZ_CP019288.1"/>
</dbReference>
<dbReference type="OrthoDB" id="9795626at2"/>
<feature type="coiled-coil region" evidence="1">
    <location>
        <begin position="446"/>
        <end position="473"/>
    </location>
</feature>
<dbReference type="Gene3D" id="3.40.50.300">
    <property type="entry name" value="P-loop containing nucleotide triphosphate hydrolases"/>
    <property type="match status" value="2"/>
</dbReference>
<organism evidence="3 4">
    <name type="scientific">Kordia antarctica</name>
    <dbReference type="NCBI Taxonomy" id="1218801"/>
    <lineage>
        <taxon>Bacteria</taxon>
        <taxon>Pseudomonadati</taxon>
        <taxon>Bacteroidota</taxon>
        <taxon>Flavobacteriia</taxon>
        <taxon>Flavobacteriales</taxon>
        <taxon>Flavobacteriaceae</taxon>
        <taxon>Kordia</taxon>
    </lineage>
</organism>
<name>A0A7L4ZLC6_9FLAO</name>
<evidence type="ECO:0000259" key="2">
    <source>
        <dbReference type="Pfam" id="PF13476"/>
    </source>
</evidence>
<dbReference type="InterPro" id="IPR038729">
    <property type="entry name" value="Rad50/SbcC_AAA"/>
</dbReference>
<dbReference type="InterPro" id="IPR027417">
    <property type="entry name" value="P-loop_NTPase"/>
</dbReference>
<evidence type="ECO:0000313" key="3">
    <source>
        <dbReference type="EMBL" id="QHI36744.1"/>
    </source>
</evidence>
<dbReference type="GO" id="GO:0016887">
    <property type="term" value="F:ATP hydrolysis activity"/>
    <property type="evidence" value="ECO:0007669"/>
    <property type="project" value="InterPro"/>
</dbReference>
<feature type="domain" description="Rad50/SbcC-type AAA" evidence="2">
    <location>
        <begin position="5"/>
        <end position="223"/>
    </location>
</feature>
<evidence type="ECO:0000313" key="4">
    <source>
        <dbReference type="Proteomes" id="UP000464657"/>
    </source>
</evidence>
<gene>
    <name evidence="3" type="ORF">IMCC3317_21140</name>
</gene>
<dbReference type="REBASE" id="368954">
    <property type="entry name" value="M.Kan3317DndD2P"/>
</dbReference>
<feature type="coiled-coil region" evidence="1">
    <location>
        <begin position="281"/>
        <end position="331"/>
    </location>
</feature>
<dbReference type="AlphaFoldDB" id="A0A7L4ZLC6"/>
<dbReference type="PANTHER" id="PTHR32114:SF2">
    <property type="entry name" value="ABC TRANSPORTER ABCH.3"/>
    <property type="match status" value="1"/>
</dbReference>
<dbReference type="EMBL" id="CP019288">
    <property type="protein sequence ID" value="QHI36744.1"/>
    <property type="molecule type" value="Genomic_DNA"/>
</dbReference>
<keyword evidence="1" id="KW-0175">Coiled coil</keyword>